<reference evidence="2 3" key="1">
    <citation type="journal article" date="2015" name="Nature">
        <title>rRNA introns, odd ribosomes, and small enigmatic genomes across a large radiation of phyla.</title>
        <authorList>
            <person name="Brown C.T."/>
            <person name="Hug L.A."/>
            <person name="Thomas B.C."/>
            <person name="Sharon I."/>
            <person name="Castelle C.J."/>
            <person name="Singh A."/>
            <person name="Wilkins M.J."/>
            <person name="Williams K.H."/>
            <person name="Banfield J.F."/>
        </authorList>
    </citation>
    <scope>NUCLEOTIDE SEQUENCE [LARGE SCALE GENOMIC DNA]</scope>
</reference>
<dbReference type="Pfam" id="PF00156">
    <property type="entry name" value="Pribosyltran"/>
    <property type="match status" value="1"/>
</dbReference>
<dbReference type="InterPro" id="IPR029057">
    <property type="entry name" value="PRTase-like"/>
</dbReference>
<evidence type="ECO:0000313" key="2">
    <source>
        <dbReference type="EMBL" id="KKQ10722.1"/>
    </source>
</evidence>
<dbReference type="PATRIC" id="fig|1618426.3.peg.60"/>
<dbReference type="Gene3D" id="3.40.50.2020">
    <property type="match status" value="1"/>
</dbReference>
<feature type="domain" description="Phosphoribosyltransferase" evidence="1">
    <location>
        <begin position="10"/>
        <end position="174"/>
    </location>
</feature>
<dbReference type="Gene3D" id="3.30.1310.20">
    <property type="entry name" value="PRTase-like"/>
    <property type="match status" value="1"/>
</dbReference>
<sequence>MIFRDRVEAGKKLAKLLKKYGGGEVVVYALPRGGVVVGAEVAKALNAPLDLIITRKIRHPYSPEYAIGAVAENGHSILNKDEVLGIDEEYLKEEGYKQQLEARRRREVYLSGRKPIPCRGKVAILVDDGIATGFTVKAAVSELKLHYFPKKIIVAVPVAPVDIAEELEKEGVEVKAVSLEEDFLGAIGAYYRDFSTVEDSDVVKIMKKVKGYGHIPIQAV</sequence>
<evidence type="ECO:0000259" key="1">
    <source>
        <dbReference type="Pfam" id="PF00156"/>
    </source>
</evidence>
<organism evidence="2 3">
    <name type="scientific">Candidatus Daviesbacteria bacterium GW2011_GWB1_36_5</name>
    <dbReference type="NCBI Taxonomy" id="1618426"/>
    <lineage>
        <taxon>Bacteria</taxon>
        <taxon>Candidatus Daviesiibacteriota</taxon>
    </lineage>
</organism>
<comment type="caution">
    <text evidence="2">The sequence shown here is derived from an EMBL/GenBank/DDBJ whole genome shotgun (WGS) entry which is preliminary data.</text>
</comment>
<dbReference type="EMBL" id="LBSA01000001">
    <property type="protein sequence ID" value="KKQ10722.1"/>
    <property type="molecule type" value="Genomic_DNA"/>
</dbReference>
<protein>
    <recommendedName>
        <fullName evidence="1">Phosphoribosyltransferase domain-containing protein</fullName>
    </recommendedName>
</protein>
<proteinExistence type="predicted"/>
<name>A0A0G0EZ06_9BACT</name>
<dbReference type="Proteomes" id="UP000034492">
    <property type="component" value="Unassembled WGS sequence"/>
</dbReference>
<dbReference type="CDD" id="cd06223">
    <property type="entry name" value="PRTases_typeI"/>
    <property type="match status" value="1"/>
</dbReference>
<evidence type="ECO:0000313" key="3">
    <source>
        <dbReference type="Proteomes" id="UP000034492"/>
    </source>
</evidence>
<accession>A0A0G0EZ06</accession>
<dbReference type="SUPFAM" id="SSF53271">
    <property type="entry name" value="PRTase-like"/>
    <property type="match status" value="1"/>
</dbReference>
<dbReference type="InterPro" id="IPR000836">
    <property type="entry name" value="PRTase_dom"/>
</dbReference>
<dbReference type="AlphaFoldDB" id="A0A0G0EZ06"/>
<gene>
    <name evidence="2" type="ORF">US19_C0001G0060</name>
</gene>